<dbReference type="AlphaFoldDB" id="A0A4U3LCK3"/>
<protein>
    <submittedName>
        <fullName evidence="1">Uncharacterized protein</fullName>
    </submittedName>
</protein>
<evidence type="ECO:0000313" key="1">
    <source>
        <dbReference type="EMBL" id="TKK72549.1"/>
    </source>
</evidence>
<comment type="caution">
    <text evidence="1">The sequence shown here is derived from an EMBL/GenBank/DDBJ whole genome shotgun (WGS) entry which is preliminary data.</text>
</comment>
<accession>A0A4U3LCK3</accession>
<keyword evidence="2" id="KW-1185">Reference proteome</keyword>
<dbReference type="OrthoDB" id="4950701at2"/>
<name>A0A4U3LCK3_9ACTN</name>
<dbReference type="RefSeq" id="WP_137259680.1">
    <property type="nucleotide sequence ID" value="NZ_JBHSPQ010000009.1"/>
</dbReference>
<sequence>MATRRASATRSRAISIILVIWLLIGLAAAVQRNYFESSRTSCAKVGTVVVTIIAGPLNYVGANPKIDCNAPQPSR</sequence>
<reference evidence="1 2" key="1">
    <citation type="submission" date="2019-04" db="EMBL/GenBank/DDBJ databases">
        <title>Kribbella sp. NEAU-THZ 27 nov., a novel actinomycete isolated from soil.</title>
        <authorList>
            <person name="Duan L."/>
        </authorList>
    </citation>
    <scope>NUCLEOTIDE SEQUENCE [LARGE SCALE GENOMIC DNA]</scope>
    <source>
        <strain evidence="2">NEAU-THZ27</strain>
    </source>
</reference>
<dbReference type="Proteomes" id="UP000305836">
    <property type="component" value="Unassembled WGS sequence"/>
</dbReference>
<organism evidence="1 2">
    <name type="scientific">Kribbella jiaozuonensis</name>
    <dbReference type="NCBI Taxonomy" id="2575441"/>
    <lineage>
        <taxon>Bacteria</taxon>
        <taxon>Bacillati</taxon>
        <taxon>Actinomycetota</taxon>
        <taxon>Actinomycetes</taxon>
        <taxon>Propionibacteriales</taxon>
        <taxon>Kribbellaceae</taxon>
        <taxon>Kribbella</taxon>
    </lineage>
</organism>
<proteinExistence type="predicted"/>
<dbReference type="EMBL" id="SZPZ01000009">
    <property type="protein sequence ID" value="TKK72549.1"/>
    <property type="molecule type" value="Genomic_DNA"/>
</dbReference>
<evidence type="ECO:0000313" key="2">
    <source>
        <dbReference type="Proteomes" id="UP000305836"/>
    </source>
</evidence>
<gene>
    <name evidence="1" type="ORF">FDA38_41960</name>
</gene>